<proteinExistence type="predicted"/>
<sequence length="63" mass="7931">MSDKKYLKRVGFKLSIKDKWLYTYWIYSNMSELPYDLKNYIEHLVEMFNEDEIYIKIQRKKNE</sequence>
<dbReference type="AlphaFoldDB" id="A0A0F8W6A0"/>
<reference evidence="1" key="1">
    <citation type="journal article" date="2015" name="Nature">
        <title>Complex archaea that bridge the gap between prokaryotes and eukaryotes.</title>
        <authorList>
            <person name="Spang A."/>
            <person name="Saw J.H."/>
            <person name="Jorgensen S.L."/>
            <person name="Zaremba-Niedzwiedzka K."/>
            <person name="Martijn J."/>
            <person name="Lind A.E."/>
            <person name="van Eijk R."/>
            <person name="Schleper C."/>
            <person name="Guy L."/>
            <person name="Ettema T.J."/>
        </authorList>
    </citation>
    <scope>NUCLEOTIDE SEQUENCE</scope>
</reference>
<protein>
    <submittedName>
        <fullName evidence="1">Uncharacterized protein</fullName>
    </submittedName>
</protein>
<accession>A0A0F8W6A0</accession>
<comment type="caution">
    <text evidence="1">The sequence shown here is derived from an EMBL/GenBank/DDBJ whole genome shotgun (WGS) entry which is preliminary data.</text>
</comment>
<gene>
    <name evidence="1" type="ORF">LCGC14_3108000</name>
</gene>
<organism evidence="1">
    <name type="scientific">marine sediment metagenome</name>
    <dbReference type="NCBI Taxonomy" id="412755"/>
    <lineage>
        <taxon>unclassified sequences</taxon>
        <taxon>metagenomes</taxon>
        <taxon>ecological metagenomes</taxon>
    </lineage>
</organism>
<dbReference type="EMBL" id="LAZR01067176">
    <property type="protein sequence ID" value="KKK52133.1"/>
    <property type="molecule type" value="Genomic_DNA"/>
</dbReference>
<evidence type="ECO:0000313" key="1">
    <source>
        <dbReference type="EMBL" id="KKK52133.1"/>
    </source>
</evidence>
<name>A0A0F8W6A0_9ZZZZ</name>